<reference evidence="3" key="1">
    <citation type="journal article" date="2016" name="Nat. Commun.">
        <title>The Gonium pectorale genome demonstrates co-option of cell cycle regulation during the evolution of multicellularity.</title>
        <authorList>
            <person name="Hanschen E.R."/>
            <person name="Marriage T.N."/>
            <person name="Ferris P.J."/>
            <person name="Hamaji T."/>
            <person name="Toyoda A."/>
            <person name="Fujiyama A."/>
            <person name="Neme R."/>
            <person name="Noguchi H."/>
            <person name="Minakuchi Y."/>
            <person name="Suzuki M."/>
            <person name="Kawai-Toyooka H."/>
            <person name="Smith D.R."/>
            <person name="Sparks H."/>
            <person name="Anderson J."/>
            <person name="Bakaric R."/>
            <person name="Luria V."/>
            <person name="Karger A."/>
            <person name="Kirschner M.W."/>
            <person name="Durand P.M."/>
            <person name="Michod R.E."/>
            <person name="Nozaki H."/>
            <person name="Olson B.J."/>
        </authorList>
    </citation>
    <scope>NUCLEOTIDE SEQUENCE [LARGE SCALE GENOMIC DNA]</scope>
    <source>
        <strain evidence="3">NIES-2863</strain>
    </source>
</reference>
<feature type="compositionally biased region" description="Low complexity" evidence="1">
    <location>
        <begin position="137"/>
        <end position="151"/>
    </location>
</feature>
<name>A0A150GH94_GONPE</name>
<organism evidence="2 3">
    <name type="scientific">Gonium pectorale</name>
    <name type="common">Green alga</name>
    <dbReference type="NCBI Taxonomy" id="33097"/>
    <lineage>
        <taxon>Eukaryota</taxon>
        <taxon>Viridiplantae</taxon>
        <taxon>Chlorophyta</taxon>
        <taxon>core chlorophytes</taxon>
        <taxon>Chlorophyceae</taxon>
        <taxon>CS clade</taxon>
        <taxon>Chlamydomonadales</taxon>
        <taxon>Volvocaceae</taxon>
        <taxon>Gonium</taxon>
    </lineage>
</organism>
<protein>
    <submittedName>
        <fullName evidence="2">Uncharacterized protein</fullName>
    </submittedName>
</protein>
<comment type="caution">
    <text evidence="2">The sequence shown here is derived from an EMBL/GenBank/DDBJ whole genome shotgun (WGS) entry which is preliminary data.</text>
</comment>
<dbReference type="EMBL" id="LSYV01000023">
    <property type="protein sequence ID" value="KXZ49221.1"/>
    <property type="molecule type" value="Genomic_DNA"/>
</dbReference>
<proteinExistence type="predicted"/>
<gene>
    <name evidence="2" type="ORF">GPECTOR_22g812</name>
</gene>
<keyword evidence="3" id="KW-1185">Reference proteome</keyword>
<feature type="region of interest" description="Disordered" evidence="1">
    <location>
        <begin position="135"/>
        <end position="163"/>
    </location>
</feature>
<evidence type="ECO:0000256" key="1">
    <source>
        <dbReference type="SAM" id="MobiDB-lite"/>
    </source>
</evidence>
<evidence type="ECO:0000313" key="3">
    <source>
        <dbReference type="Proteomes" id="UP000075714"/>
    </source>
</evidence>
<accession>A0A150GH94</accession>
<dbReference type="Proteomes" id="UP000075714">
    <property type="component" value="Unassembled WGS sequence"/>
</dbReference>
<evidence type="ECO:0000313" key="2">
    <source>
        <dbReference type="EMBL" id="KXZ49221.1"/>
    </source>
</evidence>
<sequence>MAVEAMGDAGLVEGTVVLAVQETAALGLAAVMEVGVKVDTVAPVMVVGAMGDLVMAVPDLEEGMGDSAAEVKVAAATAARGTAVADLEEGAWVKVVSATAVVGSAAAKAVRGSVAVGSAATVAAAKAARGSGDRVEASSNRAAAANWNPAAEGTASHRRTRYGSLQC</sequence>
<dbReference type="AlphaFoldDB" id="A0A150GH94"/>